<name>A0A180G3Q2_PUCT1</name>
<proteinExistence type="predicted"/>
<dbReference type="Pfam" id="PF03031">
    <property type="entry name" value="NIF"/>
    <property type="match status" value="1"/>
</dbReference>
<protein>
    <recommendedName>
        <fullName evidence="2">protein-serine/threonine phosphatase</fullName>
        <ecNumber evidence="2">3.1.3.16</ecNumber>
    </recommendedName>
</protein>
<keyword evidence="11" id="KW-1185">Reference proteome</keyword>
<feature type="compositionally biased region" description="Low complexity" evidence="7">
    <location>
        <begin position="231"/>
        <end position="240"/>
    </location>
</feature>
<evidence type="ECO:0000313" key="11">
    <source>
        <dbReference type="Proteomes" id="UP000005240"/>
    </source>
</evidence>
<dbReference type="Proteomes" id="UP000005240">
    <property type="component" value="Unassembled WGS sequence"/>
</dbReference>
<feature type="region of interest" description="Disordered" evidence="7">
    <location>
        <begin position="210"/>
        <end position="256"/>
    </location>
</feature>
<evidence type="ECO:0000256" key="7">
    <source>
        <dbReference type="SAM" id="MobiDB-lite"/>
    </source>
</evidence>
<dbReference type="SMART" id="SM00577">
    <property type="entry name" value="CPDc"/>
    <property type="match status" value="1"/>
</dbReference>
<dbReference type="STRING" id="630390.A0A180G3Q2"/>
<gene>
    <name evidence="9" type="ORF">PTTG_29501</name>
</gene>
<accession>A0A180G3Q2</accession>
<evidence type="ECO:0000256" key="1">
    <source>
        <dbReference type="ARBA" id="ARBA00004123"/>
    </source>
</evidence>
<evidence type="ECO:0000256" key="5">
    <source>
        <dbReference type="ARBA" id="ARBA00047761"/>
    </source>
</evidence>
<evidence type="ECO:0000256" key="6">
    <source>
        <dbReference type="ARBA" id="ARBA00048336"/>
    </source>
</evidence>
<feature type="compositionally biased region" description="Low complexity" evidence="7">
    <location>
        <begin position="150"/>
        <end position="160"/>
    </location>
</feature>
<comment type="catalytic activity">
    <reaction evidence="5">
        <text>O-phospho-L-seryl-[protein] + H2O = L-seryl-[protein] + phosphate</text>
        <dbReference type="Rhea" id="RHEA:20629"/>
        <dbReference type="Rhea" id="RHEA-COMP:9863"/>
        <dbReference type="Rhea" id="RHEA-COMP:11604"/>
        <dbReference type="ChEBI" id="CHEBI:15377"/>
        <dbReference type="ChEBI" id="CHEBI:29999"/>
        <dbReference type="ChEBI" id="CHEBI:43474"/>
        <dbReference type="ChEBI" id="CHEBI:83421"/>
        <dbReference type="EC" id="3.1.3.16"/>
    </reaction>
</comment>
<reference evidence="10" key="4">
    <citation type="submission" date="2025-05" db="UniProtKB">
        <authorList>
            <consortium name="EnsemblFungi"/>
        </authorList>
    </citation>
    <scope>IDENTIFICATION</scope>
    <source>
        <strain evidence="10">isolate 1-1 / race 1 (BBBD)</strain>
    </source>
</reference>
<dbReference type="VEuPathDB" id="FungiDB:PTTG_29501"/>
<dbReference type="InterPro" id="IPR036412">
    <property type="entry name" value="HAD-like_sf"/>
</dbReference>
<reference evidence="10 11" key="3">
    <citation type="journal article" date="2017" name="G3 (Bethesda)">
        <title>Comparative analysis highlights variable genome content of wheat rusts and divergence of the mating loci.</title>
        <authorList>
            <person name="Cuomo C.A."/>
            <person name="Bakkeren G."/>
            <person name="Khalil H.B."/>
            <person name="Panwar V."/>
            <person name="Joly D."/>
            <person name="Linning R."/>
            <person name="Sakthikumar S."/>
            <person name="Song X."/>
            <person name="Adiconis X."/>
            <person name="Fan L."/>
            <person name="Goldberg J.M."/>
            <person name="Levin J.Z."/>
            <person name="Young S."/>
            <person name="Zeng Q."/>
            <person name="Anikster Y."/>
            <person name="Bruce M."/>
            <person name="Wang M."/>
            <person name="Yin C."/>
            <person name="McCallum B."/>
            <person name="Szabo L.J."/>
            <person name="Hulbert S."/>
            <person name="Chen X."/>
            <person name="Fellers J.P."/>
        </authorList>
    </citation>
    <scope>NUCLEOTIDE SEQUENCE</scope>
    <source>
        <strain evidence="10">isolate 1-1 / race 1 (BBBD)</strain>
        <strain evidence="11">Isolate 1-1 / race 1 (BBBD)</strain>
    </source>
</reference>
<keyword evidence="3" id="KW-0378">Hydrolase</keyword>
<evidence type="ECO:0000256" key="2">
    <source>
        <dbReference type="ARBA" id="ARBA00013081"/>
    </source>
</evidence>
<feature type="region of interest" description="Disordered" evidence="7">
    <location>
        <begin position="134"/>
        <end position="160"/>
    </location>
</feature>
<comment type="catalytic activity">
    <reaction evidence="6">
        <text>O-phospho-L-threonyl-[protein] + H2O = L-threonyl-[protein] + phosphate</text>
        <dbReference type="Rhea" id="RHEA:47004"/>
        <dbReference type="Rhea" id="RHEA-COMP:11060"/>
        <dbReference type="Rhea" id="RHEA-COMP:11605"/>
        <dbReference type="ChEBI" id="CHEBI:15377"/>
        <dbReference type="ChEBI" id="CHEBI:30013"/>
        <dbReference type="ChEBI" id="CHEBI:43474"/>
        <dbReference type="ChEBI" id="CHEBI:61977"/>
        <dbReference type="EC" id="3.1.3.16"/>
    </reaction>
</comment>
<keyword evidence="4" id="KW-0539">Nucleus</keyword>
<dbReference type="EC" id="3.1.3.16" evidence="2"/>
<comment type="subcellular location">
    <subcellularLocation>
        <location evidence="1">Nucleus</location>
    </subcellularLocation>
</comment>
<dbReference type="PROSITE" id="PS50969">
    <property type="entry name" value="FCP1"/>
    <property type="match status" value="1"/>
</dbReference>
<dbReference type="GO" id="GO:0005634">
    <property type="term" value="C:nucleus"/>
    <property type="evidence" value="ECO:0007669"/>
    <property type="project" value="UniProtKB-SubCell"/>
</dbReference>
<dbReference type="InterPro" id="IPR004274">
    <property type="entry name" value="FCP1_dom"/>
</dbReference>
<feature type="compositionally biased region" description="Polar residues" evidence="7">
    <location>
        <begin position="210"/>
        <end position="230"/>
    </location>
</feature>
<reference evidence="9" key="2">
    <citation type="submission" date="2016-05" db="EMBL/GenBank/DDBJ databases">
        <title>Comparative analysis highlights variable genome content of wheat rusts and divergence of the mating loci.</title>
        <authorList>
            <person name="Cuomo C.A."/>
            <person name="Bakkeren G."/>
            <person name="Szabo L."/>
            <person name="Khalil H."/>
            <person name="Joly D."/>
            <person name="Goldberg J."/>
            <person name="Young S."/>
            <person name="Zeng Q."/>
            <person name="Fellers J."/>
        </authorList>
    </citation>
    <scope>NUCLEOTIDE SEQUENCE [LARGE SCALE GENOMIC DNA]</scope>
    <source>
        <strain evidence="9">1-1 BBBD Race 1</strain>
    </source>
</reference>
<dbReference type="Gene3D" id="3.40.50.1000">
    <property type="entry name" value="HAD superfamily/HAD-like"/>
    <property type="match status" value="1"/>
</dbReference>
<evidence type="ECO:0000259" key="8">
    <source>
        <dbReference type="PROSITE" id="PS50969"/>
    </source>
</evidence>
<dbReference type="InterPro" id="IPR023214">
    <property type="entry name" value="HAD_sf"/>
</dbReference>
<dbReference type="PANTHER" id="PTHR23081">
    <property type="entry name" value="RNA POLYMERASE II CTD PHOSPHATASE"/>
    <property type="match status" value="1"/>
</dbReference>
<evidence type="ECO:0000256" key="4">
    <source>
        <dbReference type="ARBA" id="ARBA00023242"/>
    </source>
</evidence>
<dbReference type="PANTHER" id="PTHR23081:SF36">
    <property type="entry name" value="RNA POLYMERASE II SUBUNIT A C-TERMINAL DOMAIN PHOSPHATASE"/>
    <property type="match status" value="1"/>
</dbReference>
<evidence type="ECO:0000313" key="9">
    <source>
        <dbReference type="EMBL" id="OAV87281.1"/>
    </source>
</evidence>
<dbReference type="EMBL" id="ADAS02000489">
    <property type="protein sequence ID" value="OAV87281.1"/>
    <property type="molecule type" value="Genomic_DNA"/>
</dbReference>
<evidence type="ECO:0000313" key="10">
    <source>
        <dbReference type="EnsemblFungi" id="PTTG_29501-t43_1-p1"/>
    </source>
</evidence>
<dbReference type="EnsemblFungi" id="PTTG_29501-t43_1">
    <property type="protein sequence ID" value="PTTG_29501-t43_1-p1"/>
    <property type="gene ID" value="PTTG_29501"/>
</dbReference>
<dbReference type="InterPro" id="IPR039189">
    <property type="entry name" value="Fcp1"/>
</dbReference>
<sequence length="256" mass="27012">MSHGPSTLTVSVLEAQRLESETRTRLLKAQKLLLIVDLDQTIIHATVNPTVGEWMADPTNPNWPALQGVSRFQSNDPPNLPNKGCYYNLKQRPGLADFLHSPADKYEMHVYTMGTRHMRMLSARLLIRQAKSSATGSSVGTKAAPPPPAQLKAPASASAPTDPVALPIMTVTDVAGTTSALAKAEQLLAILDGSLSGAGPTSKTIASVQASKTSAVPPTALSSSLQSPKDTSTPPSLPETTTEEQAKTARSKLIAD</sequence>
<dbReference type="OrthoDB" id="10249888at2759"/>
<organism evidence="9">
    <name type="scientific">Puccinia triticina (isolate 1-1 / race 1 (BBBD))</name>
    <name type="common">Brown leaf rust fungus</name>
    <dbReference type="NCBI Taxonomy" id="630390"/>
    <lineage>
        <taxon>Eukaryota</taxon>
        <taxon>Fungi</taxon>
        <taxon>Dikarya</taxon>
        <taxon>Basidiomycota</taxon>
        <taxon>Pucciniomycotina</taxon>
        <taxon>Pucciniomycetes</taxon>
        <taxon>Pucciniales</taxon>
        <taxon>Pucciniaceae</taxon>
        <taxon>Puccinia</taxon>
    </lineage>
</organism>
<evidence type="ECO:0000256" key="3">
    <source>
        <dbReference type="ARBA" id="ARBA00022801"/>
    </source>
</evidence>
<dbReference type="SUPFAM" id="SSF56784">
    <property type="entry name" value="HAD-like"/>
    <property type="match status" value="1"/>
</dbReference>
<reference evidence="9" key="1">
    <citation type="submission" date="2009-11" db="EMBL/GenBank/DDBJ databases">
        <authorList>
            <consortium name="The Broad Institute Genome Sequencing Platform"/>
            <person name="Ward D."/>
            <person name="Feldgarden M."/>
            <person name="Earl A."/>
            <person name="Young S.K."/>
            <person name="Zeng Q."/>
            <person name="Koehrsen M."/>
            <person name="Alvarado L."/>
            <person name="Berlin A."/>
            <person name="Bochicchio J."/>
            <person name="Borenstein D."/>
            <person name="Chapman S.B."/>
            <person name="Chen Z."/>
            <person name="Engels R."/>
            <person name="Freedman E."/>
            <person name="Gellesch M."/>
            <person name="Goldberg J."/>
            <person name="Griggs A."/>
            <person name="Gujja S."/>
            <person name="Heilman E."/>
            <person name="Heiman D."/>
            <person name="Hepburn T."/>
            <person name="Howarth C."/>
            <person name="Jen D."/>
            <person name="Larson L."/>
            <person name="Lewis B."/>
            <person name="Mehta T."/>
            <person name="Park D."/>
            <person name="Pearson M."/>
            <person name="Roberts A."/>
            <person name="Saif S."/>
            <person name="Shea T."/>
            <person name="Shenoy N."/>
            <person name="Sisk P."/>
            <person name="Stolte C."/>
            <person name="Sykes S."/>
            <person name="Thomson T."/>
            <person name="Walk T."/>
            <person name="White J."/>
            <person name="Yandava C."/>
            <person name="Izard J."/>
            <person name="Baranova O.V."/>
            <person name="Blanton J.M."/>
            <person name="Tanner A.C."/>
            <person name="Dewhirst F.E."/>
            <person name="Haas B."/>
            <person name="Nusbaum C."/>
            <person name="Birren B."/>
        </authorList>
    </citation>
    <scope>NUCLEOTIDE SEQUENCE [LARGE SCALE GENOMIC DNA]</scope>
    <source>
        <strain evidence="9">1-1 BBBD Race 1</strain>
    </source>
</reference>
<dbReference type="AlphaFoldDB" id="A0A180G3Q2"/>
<dbReference type="GO" id="GO:0008420">
    <property type="term" value="F:RNA polymerase II CTD heptapeptide repeat phosphatase activity"/>
    <property type="evidence" value="ECO:0007669"/>
    <property type="project" value="InterPro"/>
</dbReference>
<feature type="domain" description="FCP1 homology" evidence="8">
    <location>
        <begin position="27"/>
        <end position="256"/>
    </location>
</feature>